<keyword evidence="3" id="KW-1185">Reference proteome</keyword>
<dbReference type="PIRSF" id="PIRSF029347">
    <property type="entry name" value="RecF"/>
    <property type="match status" value="1"/>
</dbReference>
<dbReference type="Proteomes" id="UP000033423">
    <property type="component" value="Unassembled WGS sequence"/>
</dbReference>
<feature type="domain" description="ATPase AAA-type core" evidence="1">
    <location>
        <begin position="189"/>
        <end position="352"/>
    </location>
</feature>
<dbReference type="AlphaFoldDB" id="A0A0F3GXH0"/>
<dbReference type="PANTHER" id="PTHR32182:SF25">
    <property type="entry name" value="SLR1056 PROTEIN"/>
    <property type="match status" value="1"/>
</dbReference>
<reference evidence="2 3" key="1">
    <citation type="submission" date="2015-02" db="EMBL/GenBank/DDBJ databases">
        <title>Single-cell genomics of uncultivated deep-branching MTB reveals a conserved set of magnetosome genes.</title>
        <authorList>
            <person name="Kolinko S."/>
            <person name="Richter M."/>
            <person name="Glockner F.O."/>
            <person name="Brachmann A."/>
            <person name="Schuler D."/>
        </authorList>
    </citation>
    <scope>NUCLEOTIDE SEQUENCE [LARGE SCALE GENOMIC DNA]</scope>
    <source>
        <strain evidence="2">TM-1</strain>
    </source>
</reference>
<organism evidence="2 3">
    <name type="scientific">Candidatus Magnetobacterium bavaricum</name>
    <dbReference type="NCBI Taxonomy" id="29290"/>
    <lineage>
        <taxon>Bacteria</taxon>
        <taxon>Pseudomonadati</taxon>
        <taxon>Nitrospirota</taxon>
        <taxon>Thermodesulfovibrionia</taxon>
        <taxon>Thermodesulfovibrionales</taxon>
        <taxon>Candidatus Magnetobacteriaceae</taxon>
        <taxon>Candidatus Magnetobacterium</taxon>
    </lineage>
</organism>
<dbReference type="GO" id="GO:0000731">
    <property type="term" value="P:DNA synthesis involved in DNA repair"/>
    <property type="evidence" value="ECO:0007669"/>
    <property type="project" value="TreeGrafter"/>
</dbReference>
<dbReference type="Gene3D" id="3.40.50.300">
    <property type="entry name" value="P-loop containing nucleotide triphosphate hydrolases"/>
    <property type="match status" value="1"/>
</dbReference>
<dbReference type="InterPro" id="IPR027417">
    <property type="entry name" value="P-loop_NTPase"/>
</dbReference>
<sequence>MLKEFFVRNYRNIVMDEKEPLLLGGLNIFIGPNGCGKSNLFEAIKFLPDSIEYGLQKTIRTYRKGLGSILNKNISTPNKMSFKWQFPSITSILAGVPVEYSLDLSIHDYNYFSVEREIMQETGGIIFGRGNMYIDLSFGKGEVNEPGGIITSEYKEEVEISGDETALKTLSSPRQYPAIDRIKKQVSLWRFYNANHISIRNIKDRPSKVDPSDLYLDETGDNLAIVLYNLIQRDHSEFDFEAELNSLLKALFDGFDGLKFPIIDSQHLEMRFKDKAINKQLALHELSDGTIRMLCWVAVLCHPDPSPIICIDEPEVGLHPEWINILADLIKVAVQRGKTQVLLATHSPDLLDCFSDSAKDVIVTEIDDENNAVFRRLDPEELQPWLERYRLGEMYRKRKTVIGGWSY</sequence>
<dbReference type="PANTHER" id="PTHR32182">
    <property type="entry name" value="DNA REPLICATION AND REPAIR PROTEIN RECF"/>
    <property type="match status" value="1"/>
</dbReference>
<proteinExistence type="predicted"/>
<accession>A0A0F3GXH0</accession>
<dbReference type="InterPro" id="IPR003959">
    <property type="entry name" value="ATPase_AAA_core"/>
</dbReference>
<dbReference type="GO" id="GO:0016887">
    <property type="term" value="F:ATP hydrolysis activity"/>
    <property type="evidence" value="ECO:0007669"/>
    <property type="project" value="InterPro"/>
</dbReference>
<feature type="domain" description="ATPase AAA-type core" evidence="1">
    <location>
        <begin position="26"/>
        <end position="109"/>
    </location>
</feature>
<comment type="caution">
    <text evidence="2">The sequence shown here is derived from an EMBL/GenBank/DDBJ whole genome shotgun (WGS) entry which is preliminary data.</text>
</comment>
<dbReference type="GO" id="GO:0005524">
    <property type="term" value="F:ATP binding"/>
    <property type="evidence" value="ECO:0007669"/>
    <property type="project" value="InterPro"/>
</dbReference>
<dbReference type="SUPFAM" id="SSF52540">
    <property type="entry name" value="P-loop containing nucleoside triphosphate hydrolases"/>
    <property type="match status" value="1"/>
</dbReference>
<dbReference type="Pfam" id="PF13304">
    <property type="entry name" value="AAA_21"/>
    <property type="match status" value="2"/>
</dbReference>
<evidence type="ECO:0000313" key="3">
    <source>
        <dbReference type="Proteomes" id="UP000033423"/>
    </source>
</evidence>
<dbReference type="GO" id="GO:0006302">
    <property type="term" value="P:double-strand break repair"/>
    <property type="evidence" value="ECO:0007669"/>
    <property type="project" value="TreeGrafter"/>
</dbReference>
<gene>
    <name evidence="2" type="ORF">MBAV_001214</name>
</gene>
<evidence type="ECO:0000313" key="2">
    <source>
        <dbReference type="EMBL" id="KJU86596.1"/>
    </source>
</evidence>
<dbReference type="CDD" id="cd00267">
    <property type="entry name" value="ABC_ATPase"/>
    <property type="match status" value="1"/>
</dbReference>
<name>A0A0F3GXH0_9BACT</name>
<evidence type="ECO:0000259" key="1">
    <source>
        <dbReference type="Pfam" id="PF13304"/>
    </source>
</evidence>
<dbReference type="EMBL" id="LACI01000537">
    <property type="protein sequence ID" value="KJU86596.1"/>
    <property type="molecule type" value="Genomic_DNA"/>
</dbReference>
<dbReference type="InterPro" id="IPR014555">
    <property type="entry name" value="RecF-like"/>
</dbReference>
<protein>
    <submittedName>
        <fullName evidence="2">ATPase</fullName>
    </submittedName>
</protein>